<dbReference type="InterPro" id="IPR000626">
    <property type="entry name" value="Ubiquitin-like_dom"/>
</dbReference>
<name>A0AAN9TZT1_9PEZI</name>
<dbReference type="AlphaFoldDB" id="A0AAN9TZT1"/>
<comment type="caution">
    <text evidence="2">The sequence shown here is derived from an EMBL/GenBank/DDBJ whole genome shotgun (WGS) entry which is preliminary data.</text>
</comment>
<organism evidence="2 3">
    <name type="scientific">Cytospora paraplurivora</name>
    <dbReference type="NCBI Taxonomy" id="2898453"/>
    <lineage>
        <taxon>Eukaryota</taxon>
        <taxon>Fungi</taxon>
        <taxon>Dikarya</taxon>
        <taxon>Ascomycota</taxon>
        <taxon>Pezizomycotina</taxon>
        <taxon>Sordariomycetes</taxon>
        <taxon>Sordariomycetidae</taxon>
        <taxon>Diaporthales</taxon>
        <taxon>Cytosporaceae</taxon>
        <taxon>Cytospora</taxon>
    </lineage>
</organism>
<dbReference type="Proteomes" id="UP001320245">
    <property type="component" value="Unassembled WGS sequence"/>
</dbReference>
<dbReference type="SUPFAM" id="SSF54236">
    <property type="entry name" value="Ubiquitin-like"/>
    <property type="match status" value="1"/>
</dbReference>
<feature type="domain" description="Ubiquitin-like" evidence="1">
    <location>
        <begin position="63"/>
        <end position="99"/>
    </location>
</feature>
<dbReference type="InterPro" id="IPR029071">
    <property type="entry name" value="Ubiquitin-like_domsf"/>
</dbReference>
<evidence type="ECO:0000259" key="1">
    <source>
        <dbReference type="Pfam" id="PF00240"/>
    </source>
</evidence>
<evidence type="ECO:0000313" key="3">
    <source>
        <dbReference type="Proteomes" id="UP001320245"/>
    </source>
</evidence>
<evidence type="ECO:0000313" key="2">
    <source>
        <dbReference type="EMBL" id="KAK7731038.1"/>
    </source>
</evidence>
<dbReference type="EMBL" id="JAJSPL020000058">
    <property type="protein sequence ID" value="KAK7731038.1"/>
    <property type="molecule type" value="Genomic_DNA"/>
</dbReference>
<dbReference type="Gene3D" id="3.10.20.90">
    <property type="entry name" value="Phosphatidylinositol 3-kinase Catalytic Subunit, Chain A, domain 1"/>
    <property type="match status" value="1"/>
</dbReference>
<accession>A0AAN9TZT1</accession>
<keyword evidence="3" id="KW-1185">Reference proteome</keyword>
<proteinExistence type="predicted"/>
<protein>
    <recommendedName>
        <fullName evidence="1">Ubiquitin-like domain-containing protein</fullName>
    </recommendedName>
</protein>
<dbReference type="Pfam" id="PF00240">
    <property type="entry name" value="ubiquitin"/>
    <property type="match status" value="1"/>
</dbReference>
<sequence>MPVSQGYTVEAQLKGKDMFSGMQIEITPTRRRAITSSYQIFITTLSGKTVTVPCGAIIALNFVEAEEGPAPDSQWYIFAGRQLGNDGMTLEQYGVHPSTWHLLVRLRGGNPNYQLGIAPGGLINQQVQADYYNPKDWLRGLTFSFPVHILNSEAFRAITGMNPPPSPIGAKTYRQAGLPLFKFYKEEKSRIFGFESFDALESVNRLEKERGLVDDVKPSVQPGRVIAIYDGPHQFLALQDGQYGEDIVQVHNPDGVLSPTGPHREVRTLADLEAEMDKLCIQPWSG</sequence>
<reference evidence="2 3" key="1">
    <citation type="journal article" date="2023" name="PLoS ONE">
        <title>Cytospora paraplurivora sp. nov. isolated from orchards with fruit tree decline syndrome in Ontario, Canada.</title>
        <authorList>
            <person name="Ilyukhin E."/>
            <person name="Nguyen H.D.T."/>
            <person name="Castle A.J."/>
            <person name="Ellouze W."/>
        </authorList>
    </citation>
    <scope>NUCLEOTIDE SEQUENCE [LARGE SCALE GENOMIC DNA]</scope>
    <source>
        <strain evidence="2 3">FDS-564</strain>
    </source>
</reference>
<gene>
    <name evidence="2" type="ORF">SLS53_008840</name>
</gene>